<comment type="caution">
    <text evidence="1">The sequence shown here is derived from an EMBL/GenBank/DDBJ whole genome shotgun (WGS) entry which is preliminary data.</text>
</comment>
<keyword evidence="2" id="KW-1185">Reference proteome</keyword>
<proteinExistence type="predicted"/>
<evidence type="ECO:0000313" key="2">
    <source>
        <dbReference type="Proteomes" id="UP001157418"/>
    </source>
</evidence>
<organism evidence="1 2">
    <name type="scientific">Lactuca virosa</name>
    <dbReference type="NCBI Taxonomy" id="75947"/>
    <lineage>
        <taxon>Eukaryota</taxon>
        <taxon>Viridiplantae</taxon>
        <taxon>Streptophyta</taxon>
        <taxon>Embryophyta</taxon>
        <taxon>Tracheophyta</taxon>
        <taxon>Spermatophyta</taxon>
        <taxon>Magnoliopsida</taxon>
        <taxon>eudicotyledons</taxon>
        <taxon>Gunneridae</taxon>
        <taxon>Pentapetalae</taxon>
        <taxon>asterids</taxon>
        <taxon>campanulids</taxon>
        <taxon>Asterales</taxon>
        <taxon>Asteraceae</taxon>
        <taxon>Cichorioideae</taxon>
        <taxon>Cichorieae</taxon>
        <taxon>Lactucinae</taxon>
        <taxon>Lactuca</taxon>
    </lineage>
</organism>
<sequence>MEVETIPISSSQPDFVSTWFQFFNKEFVRNVSFADHEAFDNLLHAFWLFFSNDIDPINKFVDLFNMNQCLMLLLISILAFCSAKRMWAFETNYKTWGLEKEKKMPPRIKVLTCTLEAHY</sequence>
<evidence type="ECO:0000313" key="1">
    <source>
        <dbReference type="EMBL" id="CAH1417699.1"/>
    </source>
</evidence>
<accession>A0AAU9LPW0</accession>
<dbReference type="AlphaFoldDB" id="A0AAU9LPW0"/>
<name>A0AAU9LPW0_9ASTR</name>
<reference evidence="1 2" key="1">
    <citation type="submission" date="2022-01" db="EMBL/GenBank/DDBJ databases">
        <authorList>
            <person name="Xiong W."/>
            <person name="Schranz E."/>
        </authorList>
    </citation>
    <scope>NUCLEOTIDE SEQUENCE [LARGE SCALE GENOMIC DNA]</scope>
</reference>
<dbReference type="Proteomes" id="UP001157418">
    <property type="component" value="Unassembled WGS sequence"/>
</dbReference>
<gene>
    <name evidence="1" type="ORF">LVIROSA_LOCUS5361</name>
</gene>
<dbReference type="EMBL" id="CAKMRJ010000113">
    <property type="protein sequence ID" value="CAH1417699.1"/>
    <property type="molecule type" value="Genomic_DNA"/>
</dbReference>
<protein>
    <submittedName>
        <fullName evidence="1">Uncharacterized protein</fullName>
    </submittedName>
</protein>